<protein>
    <submittedName>
        <fullName evidence="1">Uncharacterized protein</fullName>
    </submittedName>
</protein>
<dbReference type="Gramene" id="RZC43937">
    <property type="protein sequence ID" value="RZC43937"/>
    <property type="gene ID" value="C5167_036881"/>
</dbReference>
<evidence type="ECO:0000313" key="1">
    <source>
        <dbReference type="EMBL" id="RZC43937.1"/>
    </source>
</evidence>
<keyword evidence="2" id="KW-1185">Reference proteome</keyword>
<organism evidence="1 2">
    <name type="scientific">Papaver somniferum</name>
    <name type="common">Opium poppy</name>
    <dbReference type="NCBI Taxonomy" id="3469"/>
    <lineage>
        <taxon>Eukaryota</taxon>
        <taxon>Viridiplantae</taxon>
        <taxon>Streptophyta</taxon>
        <taxon>Embryophyta</taxon>
        <taxon>Tracheophyta</taxon>
        <taxon>Spermatophyta</taxon>
        <taxon>Magnoliopsida</taxon>
        <taxon>Ranunculales</taxon>
        <taxon>Papaveraceae</taxon>
        <taxon>Papaveroideae</taxon>
        <taxon>Papaver</taxon>
    </lineage>
</organism>
<proteinExistence type="predicted"/>
<sequence length="60" mass="6184">MEGKLLDVPNVSGLEGKKIRATAEETAALLTPRCNCTILECGNNPENGCITRGAAIIVGG</sequence>
<evidence type="ECO:0000313" key="2">
    <source>
        <dbReference type="Proteomes" id="UP000316621"/>
    </source>
</evidence>
<gene>
    <name evidence="1" type="ORF">C5167_036881</name>
</gene>
<accession>A0A4Y7I4Y0</accession>
<name>A0A4Y7I4Y0_PAPSO</name>
<dbReference type="AlphaFoldDB" id="A0A4Y7I4Y0"/>
<reference evidence="1 2" key="1">
    <citation type="journal article" date="2018" name="Science">
        <title>The opium poppy genome and morphinan production.</title>
        <authorList>
            <person name="Guo L."/>
            <person name="Winzer T."/>
            <person name="Yang X."/>
            <person name="Li Y."/>
            <person name="Ning Z."/>
            <person name="He Z."/>
            <person name="Teodor R."/>
            <person name="Lu Y."/>
            <person name="Bowser T.A."/>
            <person name="Graham I.A."/>
            <person name="Ye K."/>
        </authorList>
    </citation>
    <scope>NUCLEOTIDE SEQUENCE [LARGE SCALE GENOMIC DNA]</scope>
    <source>
        <strain evidence="2">cv. HN1</strain>
        <tissue evidence="1">Leaves</tissue>
    </source>
</reference>
<dbReference type="Proteomes" id="UP000316621">
    <property type="component" value="Chromosome 1"/>
</dbReference>
<dbReference type="EMBL" id="CM010715">
    <property type="protein sequence ID" value="RZC43937.1"/>
    <property type="molecule type" value="Genomic_DNA"/>
</dbReference>